<evidence type="ECO:0000313" key="2">
    <source>
        <dbReference type="EMBL" id="SEW01453.1"/>
    </source>
</evidence>
<dbReference type="Gene3D" id="2.60.40.2620">
    <property type="entry name" value="Fimbrillin-like"/>
    <property type="match status" value="1"/>
</dbReference>
<evidence type="ECO:0000313" key="3">
    <source>
        <dbReference type="Proteomes" id="UP000199373"/>
    </source>
</evidence>
<dbReference type="CDD" id="cd13120">
    <property type="entry name" value="BF2867_like_N"/>
    <property type="match status" value="1"/>
</dbReference>
<dbReference type="PROSITE" id="PS51257">
    <property type="entry name" value="PROKAR_LIPOPROTEIN"/>
    <property type="match status" value="1"/>
</dbReference>
<reference evidence="2 3" key="1">
    <citation type="submission" date="2016-10" db="EMBL/GenBank/DDBJ databases">
        <authorList>
            <person name="de Groot N.N."/>
        </authorList>
    </citation>
    <scope>NUCLEOTIDE SEQUENCE [LARGE SCALE GENOMIC DNA]</scope>
    <source>
        <strain evidence="2 3">TC2-24</strain>
    </source>
</reference>
<accession>A0A1I0NJI4</accession>
<dbReference type="AlphaFoldDB" id="A0A1I0NJI4"/>
<dbReference type="CDD" id="cd13121">
    <property type="entry name" value="BF2867_like_C"/>
    <property type="match status" value="1"/>
</dbReference>
<gene>
    <name evidence="2" type="ORF">SAMN04487850_1288</name>
</gene>
<evidence type="ECO:0000256" key="1">
    <source>
        <dbReference type="SAM" id="SignalP"/>
    </source>
</evidence>
<protein>
    <submittedName>
        <fullName evidence="2">Fimbrillin-like</fullName>
    </submittedName>
</protein>
<dbReference type="EMBL" id="FOIQ01000002">
    <property type="protein sequence ID" value="SEW01453.1"/>
    <property type="molecule type" value="Genomic_DNA"/>
</dbReference>
<keyword evidence="1" id="KW-0732">Signal</keyword>
<name>A0A1I0NJI4_9BACT</name>
<proteinExistence type="predicted"/>
<dbReference type="RefSeq" id="WP_091915420.1">
    <property type="nucleotide sequence ID" value="NZ_FOIQ01000002.1"/>
</dbReference>
<dbReference type="Gene3D" id="2.60.40.2630">
    <property type="match status" value="1"/>
</dbReference>
<dbReference type="Pfam" id="PF13149">
    <property type="entry name" value="Mfa_like_1"/>
    <property type="match status" value="1"/>
</dbReference>
<keyword evidence="3" id="KW-1185">Reference proteome</keyword>
<feature type="chain" id="PRO_5011526169" evidence="1">
    <location>
        <begin position="28"/>
        <end position="338"/>
    </location>
</feature>
<feature type="signal peptide" evidence="1">
    <location>
        <begin position="1"/>
        <end position="27"/>
    </location>
</feature>
<organism evidence="2 3">
    <name type="scientific">Prevotella aff. ruminicola Tc2-24</name>
    <dbReference type="NCBI Taxonomy" id="81582"/>
    <lineage>
        <taxon>Bacteria</taxon>
        <taxon>Pseudomonadati</taxon>
        <taxon>Bacteroidota</taxon>
        <taxon>Bacteroidia</taxon>
        <taxon>Bacteroidales</taxon>
        <taxon>Prevotellaceae</taxon>
        <taxon>Prevotella</taxon>
    </lineage>
</organism>
<dbReference type="InterPro" id="IPR025049">
    <property type="entry name" value="Mfa-like_1"/>
</dbReference>
<sequence length="338" mass="36891">MILNLRKAKQHLWKVGMLALISLVLSACGSDDTATPPAYQPLYFSFSTGDMTTRGIPETTLSKSVGMAAYVFENGDALGTPGYMWNEEVIRSGTGWCTTNGYAKPETGKSMKFLAYYPYSEQSGNPSILLSDHATSGPVVITYEVPQDVADQQDVMTGESAVLSTSDRNDLVQMTLHHRLSAIQFVTGDIGLSGKIKSISLKNIHKKGTYRLGDNAWTLQGGTNGVSFTVSPDYVVEHITLASDADGRQPVATNENSFLMLPQAIPDDAKMVIEYEATIDGTTAVHTLEANLKNSTVPEWQWGKIYTYQISVVSLALEYEVVVHDWELGGVTDVQMKI</sequence>
<dbReference type="InterPro" id="IPR042278">
    <property type="entry name" value="Mfa-like_1_N"/>
</dbReference>
<dbReference type="Proteomes" id="UP000199373">
    <property type="component" value="Unassembled WGS sequence"/>
</dbReference>